<dbReference type="Pfam" id="PF06886">
    <property type="entry name" value="TPX2"/>
    <property type="match status" value="1"/>
</dbReference>
<dbReference type="GO" id="GO:0005856">
    <property type="term" value="C:cytoskeleton"/>
    <property type="evidence" value="ECO:0007669"/>
    <property type="project" value="UniProtKB-SubCell"/>
</dbReference>
<keyword evidence="3" id="KW-0963">Cytoplasm</keyword>
<dbReference type="STRING" id="181874.A0A409W1P2"/>
<feature type="compositionally biased region" description="Polar residues" evidence="5">
    <location>
        <begin position="512"/>
        <end position="522"/>
    </location>
</feature>
<dbReference type="InterPro" id="IPR027329">
    <property type="entry name" value="TPX2_C"/>
</dbReference>
<evidence type="ECO:0000256" key="2">
    <source>
        <dbReference type="ARBA" id="ARBA00005885"/>
    </source>
</evidence>
<feature type="region of interest" description="Disordered" evidence="5">
    <location>
        <begin position="651"/>
        <end position="674"/>
    </location>
</feature>
<evidence type="ECO:0000256" key="5">
    <source>
        <dbReference type="SAM" id="MobiDB-lite"/>
    </source>
</evidence>
<sequence>MSLLHSGDELSLRHLPDVSDASFSFQIPGAISAENLLADDDDFFRGGVDVSLETIASPRKANDLLTLSQLTPRPPRNIMSQEVFPICSSSTGASYQSAIAPQDPEFVEQLSHQPNPSPSLISTPPGPSSPAQKLPQVAESQVQQEVTHYRKEGTSRLVKRSDLPIRTAKNKEKNAEEPAQLQKREERRQRLATKVRTRTAITESNITGRSRASLEASPKSNAVPSSVVAATLPTSHLPESSTSPERDSFSGLDASLQSVEPSDSAAERLIKFGKKIASSFSSFPSNNPPVRSLSAIRDVQNVREPPIIDTGTNERDAPFEFKATNVPDDGPLTISQLSPRKCSNPAAAPTPPGNMPESPLRSSSKRPVSENLDDSQGREKRIKTGTVSAASTASSSTDTQMGRPRTRSTTRQAPKAGLSRSDTASQTRVATRLLRTKRSVSATVPPQNSQASASTSRTNDAGPSRATTSSFNRTNNPDSQSTSRRHKPSSSVTRTRLISSESKPAWIDANRSHPSTNTTQHVVRSDKQPQSQSQSEMPSRSLSRTSHSRSQRRYETVHPVPDFKALHAAHEASLANRKENIHPTKPIEIMWETEIRAKERQRFDEMVKEKEKEQERLKEQERKEREEQEAREIRELRKKAIPKANEVPEWYKDVPRKKDKGVSLDASGASSIRR</sequence>
<feature type="compositionally biased region" description="Polar residues" evidence="5">
    <location>
        <begin position="232"/>
        <end position="243"/>
    </location>
</feature>
<evidence type="ECO:0000256" key="1">
    <source>
        <dbReference type="ARBA" id="ARBA00004245"/>
    </source>
</evidence>
<comment type="subcellular location">
    <subcellularLocation>
        <location evidence="1">Cytoplasm</location>
        <location evidence="1">Cytoskeleton</location>
    </subcellularLocation>
</comment>
<feature type="compositionally biased region" description="Low complexity" evidence="5">
    <location>
        <begin position="528"/>
        <end position="545"/>
    </location>
</feature>
<feature type="compositionally biased region" description="Basic and acidic residues" evidence="5">
    <location>
        <begin position="147"/>
        <end position="189"/>
    </location>
</feature>
<feature type="region of interest" description="Disordered" evidence="5">
    <location>
        <begin position="108"/>
        <end position="256"/>
    </location>
</feature>
<comment type="similarity">
    <text evidence="2">Belongs to the TPX2 family.</text>
</comment>
<evidence type="ECO:0000256" key="3">
    <source>
        <dbReference type="ARBA" id="ARBA00022490"/>
    </source>
</evidence>
<feature type="region of interest" description="Disordered" evidence="5">
    <location>
        <begin position="605"/>
        <end position="631"/>
    </location>
</feature>
<dbReference type="EMBL" id="NHTK01005871">
    <property type="protein sequence ID" value="PPQ72415.1"/>
    <property type="molecule type" value="Genomic_DNA"/>
</dbReference>
<feature type="compositionally biased region" description="Polar residues" evidence="5">
    <location>
        <begin position="439"/>
        <end position="482"/>
    </location>
</feature>
<evidence type="ECO:0000259" key="6">
    <source>
        <dbReference type="Pfam" id="PF06886"/>
    </source>
</evidence>
<organism evidence="7 8">
    <name type="scientific">Panaeolus cyanescens</name>
    <dbReference type="NCBI Taxonomy" id="181874"/>
    <lineage>
        <taxon>Eukaryota</taxon>
        <taxon>Fungi</taxon>
        <taxon>Dikarya</taxon>
        <taxon>Basidiomycota</taxon>
        <taxon>Agaricomycotina</taxon>
        <taxon>Agaricomycetes</taxon>
        <taxon>Agaricomycetidae</taxon>
        <taxon>Agaricales</taxon>
        <taxon>Agaricineae</taxon>
        <taxon>Galeropsidaceae</taxon>
        <taxon>Panaeolus</taxon>
    </lineage>
</organism>
<dbReference type="OrthoDB" id="3242303at2759"/>
<protein>
    <recommendedName>
        <fullName evidence="6">TPX2 C-terminal domain-containing protein</fullName>
    </recommendedName>
</protein>
<gene>
    <name evidence="7" type="ORF">CVT24_002986</name>
</gene>
<dbReference type="InParanoid" id="A0A409W1P2"/>
<proteinExistence type="inferred from homology"/>
<feature type="compositionally biased region" description="Polar residues" evidence="5">
    <location>
        <begin position="110"/>
        <end position="122"/>
    </location>
</feature>
<evidence type="ECO:0000313" key="8">
    <source>
        <dbReference type="Proteomes" id="UP000284842"/>
    </source>
</evidence>
<dbReference type="AlphaFoldDB" id="A0A409W1P2"/>
<feature type="compositionally biased region" description="Polar residues" evidence="5">
    <location>
        <begin position="489"/>
        <end position="502"/>
    </location>
</feature>
<feature type="region of interest" description="Disordered" evidence="5">
    <location>
        <begin position="304"/>
        <end position="562"/>
    </location>
</feature>
<feature type="compositionally biased region" description="Polar residues" evidence="5">
    <location>
        <begin position="420"/>
        <end position="429"/>
    </location>
</feature>
<feature type="domain" description="TPX2 C-terminal" evidence="6">
    <location>
        <begin position="591"/>
        <end position="658"/>
    </location>
</feature>
<evidence type="ECO:0000313" key="7">
    <source>
        <dbReference type="EMBL" id="PPQ72415.1"/>
    </source>
</evidence>
<feature type="compositionally biased region" description="Polar residues" evidence="5">
    <location>
        <begin position="199"/>
        <end position="210"/>
    </location>
</feature>
<dbReference type="Proteomes" id="UP000284842">
    <property type="component" value="Unassembled WGS sequence"/>
</dbReference>
<feature type="compositionally biased region" description="Low complexity" evidence="5">
    <location>
        <begin position="384"/>
        <end position="399"/>
    </location>
</feature>
<reference evidence="7 8" key="1">
    <citation type="journal article" date="2018" name="Evol. Lett.">
        <title>Horizontal gene cluster transfer increased hallucinogenic mushroom diversity.</title>
        <authorList>
            <person name="Reynolds H.T."/>
            <person name="Vijayakumar V."/>
            <person name="Gluck-Thaler E."/>
            <person name="Korotkin H.B."/>
            <person name="Matheny P.B."/>
            <person name="Slot J.C."/>
        </authorList>
    </citation>
    <scope>NUCLEOTIDE SEQUENCE [LARGE SCALE GENOMIC DNA]</scope>
    <source>
        <strain evidence="7 8">2629</strain>
    </source>
</reference>
<accession>A0A409W1P2</accession>
<evidence type="ECO:0000256" key="4">
    <source>
        <dbReference type="ARBA" id="ARBA00023212"/>
    </source>
</evidence>
<feature type="compositionally biased region" description="Basic and acidic residues" evidence="5">
    <location>
        <begin position="651"/>
        <end position="662"/>
    </location>
</feature>
<keyword evidence="4" id="KW-0206">Cytoskeleton</keyword>
<comment type="caution">
    <text evidence="7">The sequence shown here is derived from an EMBL/GenBank/DDBJ whole genome shotgun (WGS) entry which is preliminary data.</text>
</comment>
<name>A0A409W1P2_9AGAR</name>
<keyword evidence="8" id="KW-1185">Reference proteome</keyword>